<dbReference type="EMBL" id="RBNJ01002429">
    <property type="protein sequence ID" value="RUS31984.1"/>
    <property type="molecule type" value="Genomic_DNA"/>
</dbReference>
<dbReference type="PROSITE" id="PS51257">
    <property type="entry name" value="PROKAR_LIPOPROTEIN"/>
    <property type="match status" value="1"/>
</dbReference>
<feature type="compositionally biased region" description="Low complexity" evidence="1">
    <location>
        <begin position="44"/>
        <end position="57"/>
    </location>
</feature>
<evidence type="ECO:0000256" key="3">
    <source>
        <dbReference type="SAM" id="SignalP"/>
    </source>
</evidence>
<feature type="transmembrane region" description="Helical" evidence="2">
    <location>
        <begin position="66"/>
        <end position="86"/>
    </location>
</feature>
<evidence type="ECO:0000256" key="2">
    <source>
        <dbReference type="SAM" id="Phobius"/>
    </source>
</evidence>
<keyword evidence="5" id="KW-1185">Reference proteome</keyword>
<keyword evidence="2" id="KW-0812">Transmembrane</keyword>
<name>A0A433QQC1_9FUNG</name>
<evidence type="ECO:0008006" key="6">
    <source>
        <dbReference type="Google" id="ProtNLM"/>
    </source>
</evidence>
<reference evidence="4 5" key="1">
    <citation type="journal article" date="2018" name="New Phytol.">
        <title>Phylogenomics of Endogonaceae and evolution of mycorrhizas within Mucoromycota.</title>
        <authorList>
            <person name="Chang Y."/>
            <person name="Desiro A."/>
            <person name="Na H."/>
            <person name="Sandor L."/>
            <person name="Lipzen A."/>
            <person name="Clum A."/>
            <person name="Barry K."/>
            <person name="Grigoriev I.V."/>
            <person name="Martin F.M."/>
            <person name="Stajich J.E."/>
            <person name="Smith M.E."/>
            <person name="Bonito G."/>
            <person name="Spatafora J.W."/>
        </authorList>
    </citation>
    <scope>NUCLEOTIDE SEQUENCE [LARGE SCALE GENOMIC DNA]</scope>
    <source>
        <strain evidence="4 5">AD002</strain>
    </source>
</reference>
<evidence type="ECO:0000313" key="5">
    <source>
        <dbReference type="Proteomes" id="UP000274822"/>
    </source>
</evidence>
<proteinExistence type="predicted"/>
<feature type="transmembrane region" description="Helical" evidence="2">
    <location>
        <begin position="93"/>
        <end position="111"/>
    </location>
</feature>
<comment type="caution">
    <text evidence="4">The sequence shown here is derived from an EMBL/GenBank/DDBJ whole genome shotgun (WGS) entry which is preliminary data.</text>
</comment>
<accession>A0A433QQC1</accession>
<evidence type="ECO:0000256" key="1">
    <source>
        <dbReference type="SAM" id="MobiDB-lite"/>
    </source>
</evidence>
<feature type="region of interest" description="Disordered" evidence="1">
    <location>
        <begin position="35"/>
        <end position="57"/>
    </location>
</feature>
<keyword evidence="2" id="KW-1133">Transmembrane helix</keyword>
<evidence type="ECO:0000313" key="4">
    <source>
        <dbReference type="EMBL" id="RUS31984.1"/>
    </source>
</evidence>
<feature type="signal peptide" evidence="3">
    <location>
        <begin position="1"/>
        <end position="30"/>
    </location>
</feature>
<sequence>MSISRPSTTSNLFALLLACLLVLVLQATLANPVPGGSQPPTDLSSPSQPTNTTQTGQGNILDIREWPYLFGGVGLLVGCLIFVCCCISFLKSACYCIVILVILCIGGEYFVHFSNKRSRCRAPWHWHFQPHPPSSNHPAEPAERSLLSRCVQDMPTIYAVP</sequence>
<dbReference type="AlphaFoldDB" id="A0A433QQC1"/>
<feature type="chain" id="PRO_5019358108" description="DUF4203 domain-containing protein" evidence="3">
    <location>
        <begin position="31"/>
        <end position="161"/>
    </location>
</feature>
<protein>
    <recommendedName>
        <fullName evidence="6">DUF4203 domain-containing protein</fullName>
    </recommendedName>
</protein>
<keyword evidence="2" id="KW-0472">Membrane</keyword>
<keyword evidence="3" id="KW-0732">Signal</keyword>
<organism evidence="4 5">
    <name type="scientific">Jimgerdemannia flammicorona</name>
    <dbReference type="NCBI Taxonomy" id="994334"/>
    <lineage>
        <taxon>Eukaryota</taxon>
        <taxon>Fungi</taxon>
        <taxon>Fungi incertae sedis</taxon>
        <taxon>Mucoromycota</taxon>
        <taxon>Mucoromycotina</taxon>
        <taxon>Endogonomycetes</taxon>
        <taxon>Endogonales</taxon>
        <taxon>Endogonaceae</taxon>
        <taxon>Jimgerdemannia</taxon>
    </lineage>
</organism>
<dbReference type="Proteomes" id="UP000274822">
    <property type="component" value="Unassembled WGS sequence"/>
</dbReference>
<gene>
    <name evidence="4" type="ORF">BC938DRAFT_476576</name>
</gene>